<dbReference type="STRING" id="1791.GCA_001049355_00833"/>
<evidence type="ECO:0000256" key="1">
    <source>
        <dbReference type="SAM" id="Phobius"/>
    </source>
</evidence>
<keyword evidence="1" id="KW-0472">Membrane</keyword>
<sequence>MHRIRQWWNQPDHFEWLSAYLAARHLAAFGRCLMAATMGVLALALGLMLFSPSGPQEVVPRTLLATIVTGLAAIGVAYAIRWPSRRLSYRFSVLGSVAIAIAALTEADPLSGLVTCFAFAGLAGYVAFFHGPRLLFFTLLVGVLTAVTSCARIALDGDVALALSRLLIYCGALLSVPICGQVLVLWLWADATKSTTDPLTGLVNRRGFRRAAHGLLAGAVGHEGRRFSVVMIDLDGFKKLNDQFGHATGDLVLVSVADSMRRTVGENAVLARIGGEEFLVAETARRSEVDATAERVRMAIASTEWGVTASLGVASVELVAAPPDSGELIDGLISAADKAMYEAKRAGGNQVCCV</sequence>
<feature type="transmembrane region" description="Helical" evidence="1">
    <location>
        <begin position="135"/>
        <end position="154"/>
    </location>
</feature>
<dbReference type="RefSeq" id="WP_048630672.1">
    <property type="nucleotide sequence ID" value="NZ_CVQQ01000001.1"/>
</dbReference>
<name>A0A448J0N0_MYCAU</name>
<dbReference type="NCBIfam" id="TIGR00254">
    <property type="entry name" value="GGDEF"/>
    <property type="match status" value="1"/>
</dbReference>
<evidence type="ECO:0000313" key="3">
    <source>
        <dbReference type="EMBL" id="VEG58356.1"/>
    </source>
</evidence>
<dbReference type="PANTHER" id="PTHR45138:SF9">
    <property type="entry name" value="DIGUANYLATE CYCLASE DGCM-RELATED"/>
    <property type="match status" value="1"/>
</dbReference>
<dbReference type="PANTHER" id="PTHR45138">
    <property type="entry name" value="REGULATORY COMPONENTS OF SENSORY TRANSDUCTION SYSTEM"/>
    <property type="match status" value="1"/>
</dbReference>
<feature type="transmembrane region" description="Helical" evidence="1">
    <location>
        <begin position="28"/>
        <end position="50"/>
    </location>
</feature>
<dbReference type="GO" id="GO:0052621">
    <property type="term" value="F:diguanylate cyclase activity"/>
    <property type="evidence" value="ECO:0007669"/>
    <property type="project" value="TreeGrafter"/>
</dbReference>
<dbReference type="SMART" id="SM00267">
    <property type="entry name" value="GGDEF"/>
    <property type="match status" value="1"/>
</dbReference>
<keyword evidence="1" id="KW-1133">Transmembrane helix</keyword>
<feature type="transmembrane region" description="Helical" evidence="1">
    <location>
        <begin position="62"/>
        <end position="80"/>
    </location>
</feature>
<dbReference type="SUPFAM" id="SSF55073">
    <property type="entry name" value="Nucleotide cyclase"/>
    <property type="match status" value="1"/>
</dbReference>
<dbReference type="KEGG" id="mauu:NCTC10437_05388"/>
<dbReference type="AlphaFoldDB" id="A0A448J0N0"/>
<feature type="transmembrane region" description="Helical" evidence="1">
    <location>
        <begin position="87"/>
        <end position="104"/>
    </location>
</feature>
<dbReference type="Pfam" id="PF00990">
    <property type="entry name" value="GGDEF"/>
    <property type="match status" value="1"/>
</dbReference>
<dbReference type="Proteomes" id="UP000279306">
    <property type="component" value="Chromosome"/>
</dbReference>
<dbReference type="InterPro" id="IPR050469">
    <property type="entry name" value="Diguanylate_Cyclase"/>
</dbReference>
<keyword evidence="4" id="KW-1185">Reference proteome</keyword>
<feature type="transmembrane region" description="Helical" evidence="1">
    <location>
        <begin position="110"/>
        <end position="128"/>
    </location>
</feature>
<dbReference type="InterPro" id="IPR043128">
    <property type="entry name" value="Rev_trsase/Diguanyl_cyclase"/>
</dbReference>
<evidence type="ECO:0000259" key="2">
    <source>
        <dbReference type="PROSITE" id="PS50887"/>
    </source>
</evidence>
<accession>A0A448J0N0</accession>
<organism evidence="3 4">
    <name type="scientific">Mycolicibacterium aurum</name>
    <name type="common">Mycobacterium aurum</name>
    <dbReference type="NCBI Taxonomy" id="1791"/>
    <lineage>
        <taxon>Bacteria</taxon>
        <taxon>Bacillati</taxon>
        <taxon>Actinomycetota</taxon>
        <taxon>Actinomycetes</taxon>
        <taxon>Mycobacteriales</taxon>
        <taxon>Mycobacteriaceae</taxon>
        <taxon>Mycolicibacterium</taxon>
    </lineage>
</organism>
<protein>
    <submittedName>
        <fullName evidence="3">Diguanylate cyclase (GGDEF) domain-containing protein</fullName>
    </submittedName>
</protein>
<feature type="domain" description="GGDEF" evidence="2">
    <location>
        <begin position="225"/>
        <end position="354"/>
    </location>
</feature>
<dbReference type="FunFam" id="3.30.70.270:FF:000001">
    <property type="entry name" value="Diguanylate cyclase domain protein"/>
    <property type="match status" value="1"/>
</dbReference>
<dbReference type="InterPro" id="IPR029787">
    <property type="entry name" value="Nucleotide_cyclase"/>
</dbReference>
<dbReference type="PROSITE" id="PS50887">
    <property type="entry name" value="GGDEF"/>
    <property type="match status" value="1"/>
</dbReference>
<dbReference type="EMBL" id="LR134356">
    <property type="protein sequence ID" value="VEG58356.1"/>
    <property type="molecule type" value="Genomic_DNA"/>
</dbReference>
<proteinExistence type="predicted"/>
<reference evidence="3 4" key="1">
    <citation type="submission" date="2018-12" db="EMBL/GenBank/DDBJ databases">
        <authorList>
            <consortium name="Pathogen Informatics"/>
        </authorList>
    </citation>
    <scope>NUCLEOTIDE SEQUENCE [LARGE SCALE GENOMIC DNA]</scope>
    <source>
        <strain evidence="3 4">NCTC10437</strain>
    </source>
</reference>
<gene>
    <name evidence="3" type="primary">yeaI</name>
    <name evidence="3" type="ORF">NCTC10437_05388</name>
</gene>
<evidence type="ECO:0000313" key="4">
    <source>
        <dbReference type="Proteomes" id="UP000279306"/>
    </source>
</evidence>
<dbReference type="InterPro" id="IPR000160">
    <property type="entry name" value="GGDEF_dom"/>
</dbReference>
<feature type="transmembrane region" description="Helical" evidence="1">
    <location>
        <begin position="166"/>
        <end position="189"/>
    </location>
</feature>
<dbReference type="CDD" id="cd01949">
    <property type="entry name" value="GGDEF"/>
    <property type="match status" value="1"/>
</dbReference>
<dbReference type="OrthoDB" id="23692at2"/>
<dbReference type="Gene3D" id="3.30.70.270">
    <property type="match status" value="1"/>
</dbReference>
<keyword evidence="1" id="KW-0812">Transmembrane</keyword>